<dbReference type="PANTHER" id="PTHR43847:SF1">
    <property type="entry name" value="BLL3993 PROTEIN"/>
    <property type="match status" value="1"/>
</dbReference>
<protein>
    <recommendedName>
        <fullName evidence="8">Steroid 5-alpha reductase C-terminal domain-containing protein</fullName>
    </recommendedName>
</protein>
<keyword evidence="4 5" id="KW-0472">Membrane</keyword>
<name>A0A1F5TN59_9BACT</name>
<reference evidence="6 7" key="1">
    <citation type="journal article" date="2016" name="Nat. Commun.">
        <title>Thousands of microbial genomes shed light on interconnected biogeochemical processes in an aquifer system.</title>
        <authorList>
            <person name="Anantharaman K."/>
            <person name="Brown C.T."/>
            <person name="Hug L.A."/>
            <person name="Sharon I."/>
            <person name="Castelle C.J."/>
            <person name="Probst A.J."/>
            <person name="Thomas B.C."/>
            <person name="Singh A."/>
            <person name="Wilkins M.J."/>
            <person name="Karaoz U."/>
            <person name="Brodie E.L."/>
            <person name="Williams K.H."/>
            <person name="Hubbard S.S."/>
            <person name="Banfield J.F."/>
        </authorList>
    </citation>
    <scope>NUCLEOTIDE SEQUENCE [LARGE SCALE GENOMIC DNA]</scope>
</reference>
<feature type="transmembrane region" description="Helical" evidence="5">
    <location>
        <begin position="6"/>
        <end position="21"/>
    </location>
</feature>
<evidence type="ECO:0000256" key="1">
    <source>
        <dbReference type="ARBA" id="ARBA00004127"/>
    </source>
</evidence>
<sequence>MYFFLILGIIIFFGVRWFLFFKQKIFLKEKNVFDINSKNKKIFFLFIEIGGLFILLIQILFPKIFFIPWGNNFIIFGFILFLFGVVFSTWSRLFLGKNWNTAGGGGIIRKQELIIVGPYAICRHPIYLGTIFFYLGFEIMVSSWLLFVVCPALIAVVIIIAKKEECLLGQYFGKPYQEYRKKVSFLLFY</sequence>
<dbReference type="Proteomes" id="UP000177579">
    <property type="component" value="Unassembled WGS sequence"/>
</dbReference>
<comment type="subcellular location">
    <subcellularLocation>
        <location evidence="1">Endomembrane system</location>
        <topology evidence="1">Multi-pass membrane protein</topology>
    </subcellularLocation>
</comment>
<dbReference type="InterPro" id="IPR007318">
    <property type="entry name" value="Phopholipid_MeTrfase"/>
</dbReference>
<dbReference type="PANTHER" id="PTHR43847">
    <property type="entry name" value="BLL3993 PROTEIN"/>
    <property type="match status" value="1"/>
</dbReference>
<dbReference type="Pfam" id="PF04191">
    <property type="entry name" value="PEMT"/>
    <property type="match status" value="1"/>
</dbReference>
<feature type="transmembrane region" description="Helical" evidence="5">
    <location>
        <begin position="116"/>
        <end position="137"/>
    </location>
</feature>
<evidence type="ECO:0000256" key="3">
    <source>
        <dbReference type="ARBA" id="ARBA00022989"/>
    </source>
</evidence>
<keyword evidence="2 5" id="KW-0812">Transmembrane</keyword>
<evidence type="ECO:0000313" key="6">
    <source>
        <dbReference type="EMBL" id="OGF40219.1"/>
    </source>
</evidence>
<accession>A0A1F5TN59</accession>
<feature type="transmembrane region" description="Helical" evidence="5">
    <location>
        <begin position="73"/>
        <end position="95"/>
    </location>
</feature>
<evidence type="ECO:0000256" key="4">
    <source>
        <dbReference type="ARBA" id="ARBA00023136"/>
    </source>
</evidence>
<dbReference type="Gene3D" id="1.20.120.1630">
    <property type="match status" value="1"/>
</dbReference>
<proteinExistence type="predicted"/>
<evidence type="ECO:0000313" key="7">
    <source>
        <dbReference type="Proteomes" id="UP000177579"/>
    </source>
</evidence>
<dbReference type="InterPro" id="IPR052527">
    <property type="entry name" value="Metal_cation-efflux_comp"/>
</dbReference>
<comment type="caution">
    <text evidence="6">The sequence shown here is derived from an EMBL/GenBank/DDBJ whole genome shotgun (WGS) entry which is preliminary data.</text>
</comment>
<gene>
    <name evidence="6" type="ORF">A2531_04675</name>
</gene>
<feature type="transmembrane region" description="Helical" evidence="5">
    <location>
        <begin position="42"/>
        <end position="61"/>
    </location>
</feature>
<evidence type="ECO:0008006" key="8">
    <source>
        <dbReference type="Google" id="ProtNLM"/>
    </source>
</evidence>
<evidence type="ECO:0000256" key="2">
    <source>
        <dbReference type="ARBA" id="ARBA00022692"/>
    </source>
</evidence>
<feature type="transmembrane region" description="Helical" evidence="5">
    <location>
        <begin position="143"/>
        <end position="161"/>
    </location>
</feature>
<dbReference type="EMBL" id="MFGO01000033">
    <property type="protein sequence ID" value="OGF40219.1"/>
    <property type="molecule type" value="Genomic_DNA"/>
</dbReference>
<organism evidence="6 7">
    <name type="scientific">Candidatus Falkowbacteria bacterium RIFOXYD2_FULL_34_120</name>
    <dbReference type="NCBI Taxonomy" id="1798007"/>
    <lineage>
        <taxon>Bacteria</taxon>
        <taxon>Candidatus Falkowiibacteriota</taxon>
    </lineage>
</organism>
<evidence type="ECO:0000256" key="5">
    <source>
        <dbReference type="SAM" id="Phobius"/>
    </source>
</evidence>
<keyword evidence="3 5" id="KW-1133">Transmembrane helix</keyword>
<dbReference type="GO" id="GO:0012505">
    <property type="term" value="C:endomembrane system"/>
    <property type="evidence" value="ECO:0007669"/>
    <property type="project" value="UniProtKB-SubCell"/>
</dbReference>
<dbReference type="AlphaFoldDB" id="A0A1F5TN59"/>